<proteinExistence type="predicted"/>
<comment type="caution">
    <text evidence="1">The sequence shown here is derived from an EMBL/GenBank/DDBJ whole genome shotgun (WGS) entry which is preliminary data.</text>
</comment>
<dbReference type="Proteomes" id="UP000660070">
    <property type="component" value="Unassembled WGS sequence"/>
</dbReference>
<evidence type="ECO:0008006" key="3">
    <source>
        <dbReference type="Google" id="ProtNLM"/>
    </source>
</evidence>
<sequence length="595" mass="69198">MFPLILLLSSISFVSAQEKKDSIYYKIETFSDKRKSTKFIHRLIFRREADSVSVESRTKEHAQVSYDGKIIRNIKIETIDPFGHKTSDKNGDTKWYDRLADRVHIDSKKSTINNYLLFKKGEKYNAQKLYESERVLRNMQFVNRVNISVIDSSATKDSIDVMVKILDSWSLKPSLSFSGSRIGAGITEENFMGLGHEVSFLYDNDFKDKQNKIYGSYTAYNMFGTFINAGISAEKDFLDNERVNFSARRDFFSPLTRWAGGFTFEYFMRKVLMPVENTDVFPEVQIKVYNQDLWGGYQFPVFFGDRSEISRNIAVLGRFQNYQYKDRPITDQQNFFATYNSFLASATYIERKFSVKKNVFDYNLPEDIPYGKSFGVTSGLIKRSSKITPYAGISAGVGTFINWGYVTVNAEYGRFFNEATENSDSFRFEGTYYTKLQNLKFGKVRHFFSPTFAWGSELYNTTYKDRINLSTQNEFPAYSGDFIGTKKLILRYQTQFFIDKTWKNFHFSPYSIIALGWLSQNNQKLFSAKTNSKFGIGVLINNPYLVFNKIQVSFVYYPNVPFDNKPVFDFNRYRNDMIPFNSFGTDIPHFVNFDN</sequence>
<protein>
    <recommendedName>
        <fullName evidence="3">Outer membrane protein/protective antigen OMA87</fullName>
    </recommendedName>
</protein>
<keyword evidence="2" id="KW-1185">Reference proteome</keyword>
<evidence type="ECO:0000313" key="2">
    <source>
        <dbReference type="Proteomes" id="UP000660070"/>
    </source>
</evidence>
<evidence type="ECO:0000313" key="1">
    <source>
        <dbReference type="EMBL" id="MBF8456650.1"/>
    </source>
</evidence>
<gene>
    <name evidence="1" type="ORF">IV494_05585</name>
</gene>
<dbReference type="Gene3D" id="3.10.20.310">
    <property type="entry name" value="membrane protein fhac"/>
    <property type="match status" value="1"/>
</dbReference>
<accession>A0ABS0FAC2</accession>
<reference evidence="1 2" key="1">
    <citation type="submission" date="2020-11" db="EMBL/GenBank/DDBJ databases">
        <title>Kaistella gelatinilytica sp. nov., a flavobacterium isolated from Antarctic Soil.</title>
        <authorList>
            <person name="Li J."/>
        </authorList>
    </citation>
    <scope>NUCLEOTIDE SEQUENCE [LARGE SCALE GENOMIC DNA]</scope>
    <source>
        <strain evidence="1 2">G5-32</strain>
    </source>
</reference>
<organism evidence="1 2">
    <name type="scientific">Kaistella gelatinilytica</name>
    <dbReference type="NCBI Taxonomy" id="2787636"/>
    <lineage>
        <taxon>Bacteria</taxon>
        <taxon>Pseudomonadati</taxon>
        <taxon>Bacteroidota</taxon>
        <taxon>Flavobacteriia</taxon>
        <taxon>Flavobacteriales</taxon>
        <taxon>Weeksellaceae</taxon>
        <taxon>Chryseobacterium group</taxon>
        <taxon>Kaistella</taxon>
    </lineage>
</organism>
<dbReference type="EMBL" id="JADPVI010000001">
    <property type="protein sequence ID" value="MBF8456650.1"/>
    <property type="molecule type" value="Genomic_DNA"/>
</dbReference>
<name>A0ABS0FAC2_9FLAO</name>